<dbReference type="SUPFAM" id="SSF52172">
    <property type="entry name" value="CheY-like"/>
    <property type="match status" value="1"/>
</dbReference>
<evidence type="ECO:0000259" key="10">
    <source>
        <dbReference type="PROSITE" id="PS50110"/>
    </source>
</evidence>
<dbReference type="Gene3D" id="3.40.50.2300">
    <property type="match status" value="1"/>
</dbReference>
<keyword evidence="2" id="KW-0547">Nucleotide-binding</keyword>
<dbReference type="InterPro" id="IPR011006">
    <property type="entry name" value="CheY-like_superfamily"/>
</dbReference>
<accession>A0A809SDK4</accession>
<evidence type="ECO:0000256" key="7">
    <source>
        <dbReference type="ARBA" id="ARBA00023163"/>
    </source>
</evidence>
<dbReference type="Proteomes" id="UP000463939">
    <property type="component" value="Chromosome"/>
</dbReference>
<dbReference type="KEGG" id="sniv:SFSGTM_13550"/>
<dbReference type="InterPro" id="IPR058031">
    <property type="entry name" value="AAA_lid_NorR"/>
</dbReference>
<keyword evidence="3" id="KW-0067">ATP-binding</keyword>
<feature type="modified residue" description="4-aspartylphosphate" evidence="8">
    <location>
        <position position="56"/>
    </location>
</feature>
<dbReference type="Pfam" id="PF00072">
    <property type="entry name" value="Response_reg"/>
    <property type="match status" value="1"/>
</dbReference>
<evidence type="ECO:0000256" key="2">
    <source>
        <dbReference type="ARBA" id="ARBA00022741"/>
    </source>
</evidence>
<dbReference type="SUPFAM" id="SSF46689">
    <property type="entry name" value="Homeodomain-like"/>
    <property type="match status" value="1"/>
</dbReference>
<evidence type="ECO:0000256" key="4">
    <source>
        <dbReference type="ARBA" id="ARBA00023012"/>
    </source>
</evidence>
<dbReference type="PROSITE" id="PS50045">
    <property type="entry name" value="SIGMA54_INTERACT_4"/>
    <property type="match status" value="1"/>
</dbReference>
<dbReference type="InterPro" id="IPR025662">
    <property type="entry name" value="Sigma_54_int_dom_ATP-bd_1"/>
</dbReference>
<dbReference type="PROSITE" id="PS00676">
    <property type="entry name" value="SIGMA54_INTERACT_2"/>
    <property type="match status" value="1"/>
</dbReference>
<dbReference type="CDD" id="cd00009">
    <property type="entry name" value="AAA"/>
    <property type="match status" value="1"/>
</dbReference>
<dbReference type="RefSeq" id="WP_162084541.1">
    <property type="nucleotide sequence ID" value="NZ_AP021881.1"/>
</dbReference>
<keyword evidence="4" id="KW-0902">Two-component regulatory system</keyword>
<dbReference type="AlphaFoldDB" id="A0A809SDK4"/>
<dbReference type="InterPro" id="IPR027417">
    <property type="entry name" value="P-loop_NTPase"/>
</dbReference>
<name>A0A809SDK4_9PROT</name>
<dbReference type="InterPro" id="IPR002078">
    <property type="entry name" value="Sigma_54_int"/>
</dbReference>
<evidence type="ECO:0000259" key="9">
    <source>
        <dbReference type="PROSITE" id="PS50045"/>
    </source>
</evidence>
<dbReference type="Gene3D" id="3.40.50.300">
    <property type="entry name" value="P-loop containing nucleotide triphosphate hydrolases"/>
    <property type="match status" value="1"/>
</dbReference>
<dbReference type="EMBL" id="AP021881">
    <property type="protein sequence ID" value="BBP00647.1"/>
    <property type="molecule type" value="Genomic_DNA"/>
</dbReference>
<keyword evidence="1 8" id="KW-0597">Phosphoprotein</keyword>
<dbReference type="Gene3D" id="1.10.10.60">
    <property type="entry name" value="Homeodomain-like"/>
    <property type="match status" value="1"/>
</dbReference>
<reference evidence="12" key="1">
    <citation type="submission" date="2019-11" db="EMBL/GenBank/DDBJ databases">
        <title>Isolation and characterization of a novel species in the genus Sulfuriferula.</title>
        <authorList>
            <person name="Mochizuki J."/>
            <person name="Kojima H."/>
            <person name="Fukui M."/>
        </authorList>
    </citation>
    <scope>NUCLEOTIDE SEQUENCE [LARGE SCALE GENOMIC DNA]</scope>
    <source>
        <strain evidence="12">SGTM</strain>
    </source>
</reference>
<keyword evidence="12" id="KW-1185">Reference proteome</keyword>
<dbReference type="SUPFAM" id="SSF52540">
    <property type="entry name" value="P-loop containing nucleoside triphosphate hydrolases"/>
    <property type="match status" value="1"/>
</dbReference>
<dbReference type="InterPro" id="IPR001789">
    <property type="entry name" value="Sig_transdc_resp-reg_receiver"/>
</dbReference>
<evidence type="ECO:0000256" key="3">
    <source>
        <dbReference type="ARBA" id="ARBA00022840"/>
    </source>
</evidence>
<proteinExistence type="predicted"/>
<dbReference type="InterPro" id="IPR025944">
    <property type="entry name" value="Sigma_54_int_dom_CS"/>
</dbReference>
<evidence type="ECO:0000256" key="8">
    <source>
        <dbReference type="PROSITE-ProRule" id="PRU00169"/>
    </source>
</evidence>
<evidence type="ECO:0000256" key="1">
    <source>
        <dbReference type="ARBA" id="ARBA00022553"/>
    </source>
</evidence>
<dbReference type="SMART" id="SM00448">
    <property type="entry name" value="REC"/>
    <property type="match status" value="1"/>
</dbReference>
<dbReference type="FunFam" id="3.40.50.2300:FF:000018">
    <property type="entry name" value="DNA-binding transcriptional regulator NtrC"/>
    <property type="match status" value="1"/>
</dbReference>
<feature type="domain" description="Sigma-54 factor interaction" evidence="9">
    <location>
        <begin position="142"/>
        <end position="371"/>
    </location>
</feature>
<dbReference type="GO" id="GO:0005524">
    <property type="term" value="F:ATP binding"/>
    <property type="evidence" value="ECO:0007669"/>
    <property type="project" value="UniProtKB-KW"/>
</dbReference>
<protein>
    <submittedName>
        <fullName evidence="11">Transcriptional regulator</fullName>
    </submittedName>
</protein>
<gene>
    <name evidence="11" type="ORF">SFSGTM_13550</name>
</gene>
<dbReference type="PANTHER" id="PTHR32071">
    <property type="entry name" value="TRANSCRIPTIONAL REGULATORY PROTEIN"/>
    <property type="match status" value="1"/>
</dbReference>
<dbReference type="PROSITE" id="PS50110">
    <property type="entry name" value="RESPONSE_REGULATORY"/>
    <property type="match status" value="1"/>
</dbReference>
<dbReference type="GO" id="GO:0006355">
    <property type="term" value="P:regulation of DNA-templated transcription"/>
    <property type="evidence" value="ECO:0007669"/>
    <property type="project" value="InterPro"/>
</dbReference>
<dbReference type="InterPro" id="IPR009057">
    <property type="entry name" value="Homeodomain-like_sf"/>
</dbReference>
<sequence>MSTLTPKVLVVDDDTDLLALLSMRLEAAGYTVETATSAEIALSKLDVSRPQLIITDMRMSGMDGMALFEQIHRAMPTLPVIILTAHGSIPDAVAATQQGVFGYLAKPFDSKILLTQVAQAIALSPQIEADSEHANAAWRSTIITQSAAMEDVLNKAHLVAMGDASVLIHGESGTGKELLAQAIHQASPRRRRPFVAINCAAIPEQLLESELFGHVKGAFTGAVRDHKGLFQAAEGGTLLLDEIGDMPALLQVKLLRVLQERQVRPVGATQPIPVDVRIISATHRDLHAEVAAGNFREDLYYRLHVVALTIPALAQRREDVPLLANHFAHTLADKYHKTINGYAPEAMALLVNAAWPGNVRQLMNVVEQCVVLSTTPLITTALVLDALHKTEDQLTSFEDARKQFERTYLVCVLKIAGGNVTQAAKLAQRNRTEFYKLLQRHNLDPSVFK</sequence>
<keyword evidence="5" id="KW-0805">Transcription regulation</keyword>
<dbReference type="Gene3D" id="1.10.8.60">
    <property type="match status" value="1"/>
</dbReference>
<dbReference type="InterPro" id="IPR003593">
    <property type="entry name" value="AAA+_ATPase"/>
</dbReference>
<dbReference type="SMART" id="SM00382">
    <property type="entry name" value="AAA"/>
    <property type="match status" value="1"/>
</dbReference>
<dbReference type="Pfam" id="PF25601">
    <property type="entry name" value="AAA_lid_14"/>
    <property type="match status" value="1"/>
</dbReference>
<dbReference type="PROSITE" id="PS00688">
    <property type="entry name" value="SIGMA54_INTERACT_3"/>
    <property type="match status" value="1"/>
</dbReference>
<evidence type="ECO:0000313" key="12">
    <source>
        <dbReference type="Proteomes" id="UP000463939"/>
    </source>
</evidence>
<dbReference type="Pfam" id="PF00158">
    <property type="entry name" value="Sigma54_activat"/>
    <property type="match status" value="1"/>
</dbReference>
<dbReference type="PROSITE" id="PS00675">
    <property type="entry name" value="SIGMA54_INTERACT_1"/>
    <property type="match status" value="1"/>
</dbReference>
<feature type="domain" description="Response regulatory" evidence="10">
    <location>
        <begin position="7"/>
        <end position="121"/>
    </location>
</feature>
<dbReference type="GO" id="GO:0003677">
    <property type="term" value="F:DNA binding"/>
    <property type="evidence" value="ECO:0007669"/>
    <property type="project" value="UniProtKB-KW"/>
</dbReference>
<keyword evidence="7" id="KW-0804">Transcription</keyword>
<dbReference type="GO" id="GO:0000160">
    <property type="term" value="P:phosphorelay signal transduction system"/>
    <property type="evidence" value="ECO:0007669"/>
    <property type="project" value="UniProtKB-KW"/>
</dbReference>
<dbReference type="FunFam" id="3.40.50.300:FF:000006">
    <property type="entry name" value="DNA-binding transcriptional regulator NtrC"/>
    <property type="match status" value="1"/>
</dbReference>
<evidence type="ECO:0000256" key="5">
    <source>
        <dbReference type="ARBA" id="ARBA00023015"/>
    </source>
</evidence>
<evidence type="ECO:0000313" key="11">
    <source>
        <dbReference type="EMBL" id="BBP00647.1"/>
    </source>
</evidence>
<keyword evidence="6" id="KW-0238">DNA-binding</keyword>
<evidence type="ECO:0000256" key="6">
    <source>
        <dbReference type="ARBA" id="ARBA00023125"/>
    </source>
</evidence>
<dbReference type="PANTHER" id="PTHR32071:SF116">
    <property type="entry name" value="TRANSCRIPTIONAL REGULATORY PROTEIN GLRR"/>
    <property type="match status" value="1"/>
</dbReference>
<organism evidence="11 12">
    <name type="scientific">Sulfuriferula nivalis</name>
    <dbReference type="NCBI Taxonomy" id="2675298"/>
    <lineage>
        <taxon>Bacteria</taxon>
        <taxon>Pseudomonadati</taxon>
        <taxon>Pseudomonadota</taxon>
        <taxon>Betaproteobacteria</taxon>
        <taxon>Nitrosomonadales</taxon>
        <taxon>Sulfuricellaceae</taxon>
        <taxon>Sulfuriferula</taxon>
    </lineage>
</organism>
<dbReference type="InterPro" id="IPR025943">
    <property type="entry name" value="Sigma_54_int_dom_ATP-bd_2"/>
</dbReference>